<dbReference type="PANTHER" id="PTHR24286">
    <property type="entry name" value="CYTOCHROME P450 26"/>
    <property type="match status" value="1"/>
</dbReference>
<dbReference type="EnsemblPlants" id="EMT24859">
    <property type="protein sequence ID" value="EMT24859"/>
    <property type="gene ID" value="F775_16391"/>
</dbReference>
<dbReference type="PROSITE" id="PS00086">
    <property type="entry name" value="CYTOCHROME_P450"/>
    <property type="match status" value="1"/>
</dbReference>
<evidence type="ECO:0000256" key="5">
    <source>
        <dbReference type="ARBA" id="ARBA00023004"/>
    </source>
</evidence>
<dbReference type="InterPro" id="IPR002401">
    <property type="entry name" value="Cyt_P450_E_grp-I"/>
</dbReference>
<dbReference type="GO" id="GO:0004497">
    <property type="term" value="F:monooxygenase activity"/>
    <property type="evidence" value="ECO:0007669"/>
    <property type="project" value="UniProtKB-KW"/>
</dbReference>
<comment type="cofactor">
    <cofactor evidence="7">
        <name>heme</name>
        <dbReference type="ChEBI" id="CHEBI:30413"/>
    </cofactor>
</comment>
<keyword evidence="7 8" id="KW-0349">Heme</keyword>
<evidence type="ECO:0000256" key="4">
    <source>
        <dbReference type="ARBA" id="ARBA00022989"/>
    </source>
</evidence>
<dbReference type="Gene3D" id="1.10.630.10">
    <property type="entry name" value="Cytochrome P450"/>
    <property type="match status" value="1"/>
</dbReference>
<dbReference type="GO" id="GO:0020037">
    <property type="term" value="F:heme binding"/>
    <property type="evidence" value="ECO:0007669"/>
    <property type="project" value="InterPro"/>
</dbReference>
<keyword evidence="8" id="KW-0560">Oxidoreductase</keyword>
<evidence type="ECO:0000256" key="2">
    <source>
        <dbReference type="ARBA" id="ARBA00022692"/>
    </source>
</evidence>
<dbReference type="GO" id="GO:0010268">
    <property type="term" value="P:brassinosteroid homeostasis"/>
    <property type="evidence" value="ECO:0007669"/>
    <property type="project" value="TreeGrafter"/>
</dbReference>
<keyword evidence="8" id="KW-0503">Monooxygenase</keyword>
<proteinExistence type="inferred from homology"/>
<dbReference type="CDD" id="cd11043">
    <property type="entry name" value="CYP90-like"/>
    <property type="match status" value="1"/>
</dbReference>
<evidence type="ECO:0000256" key="1">
    <source>
        <dbReference type="ARBA" id="ARBA00004972"/>
    </source>
</evidence>
<keyword evidence="4" id="KW-0472">Membrane</keyword>
<dbReference type="PRINTS" id="PR00385">
    <property type="entry name" value="P450"/>
</dbReference>
<evidence type="ECO:0000256" key="6">
    <source>
        <dbReference type="ARBA" id="ARBA00029441"/>
    </source>
</evidence>
<keyword evidence="2" id="KW-0812">Transmembrane</keyword>
<dbReference type="Pfam" id="PF00067">
    <property type="entry name" value="p450"/>
    <property type="match status" value="1"/>
</dbReference>
<keyword evidence="4" id="KW-1133">Transmembrane helix</keyword>
<name>M8BSA8_AEGTA</name>
<evidence type="ECO:0000313" key="9">
    <source>
        <dbReference type="EnsemblPlants" id="EMT24859"/>
    </source>
</evidence>
<accession>M8BSA8</accession>
<dbReference type="SUPFAM" id="SSF48264">
    <property type="entry name" value="Cytochrome P450"/>
    <property type="match status" value="1"/>
</dbReference>
<dbReference type="PRINTS" id="PR00463">
    <property type="entry name" value="EP450I"/>
</dbReference>
<evidence type="ECO:0000256" key="8">
    <source>
        <dbReference type="RuleBase" id="RU000461"/>
    </source>
</evidence>
<dbReference type="GO" id="GO:0016705">
    <property type="term" value="F:oxidoreductase activity, acting on paired donors, with incorporation or reduction of molecular oxygen"/>
    <property type="evidence" value="ECO:0007669"/>
    <property type="project" value="InterPro"/>
</dbReference>
<comment type="pathway">
    <text evidence="6">Plant hormone biosynthesis.</text>
</comment>
<reference evidence="9" key="1">
    <citation type="submission" date="2015-06" db="UniProtKB">
        <authorList>
            <consortium name="EnsemblPlants"/>
        </authorList>
    </citation>
    <scope>IDENTIFICATION</scope>
</reference>
<feature type="binding site" description="axial binding residue" evidence="7">
    <location>
        <position position="453"/>
    </location>
    <ligand>
        <name>heme</name>
        <dbReference type="ChEBI" id="CHEBI:30413"/>
    </ligand>
    <ligandPart>
        <name>Fe</name>
        <dbReference type="ChEBI" id="CHEBI:18248"/>
    </ligandPart>
</feature>
<dbReference type="PANTHER" id="PTHR24286:SF37">
    <property type="entry name" value="CYTOCHROME P450 724B1"/>
    <property type="match status" value="1"/>
</dbReference>
<keyword evidence="5 7" id="KW-0408">Iron</keyword>
<dbReference type="InterPro" id="IPR001128">
    <property type="entry name" value="Cyt_P450"/>
</dbReference>
<dbReference type="GO" id="GO:0005506">
    <property type="term" value="F:iron ion binding"/>
    <property type="evidence" value="ECO:0007669"/>
    <property type="project" value="InterPro"/>
</dbReference>
<keyword evidence="3 7" id="KW-0479">Metal-binding</keyword>
<evidence type="ECO:0000256" key="7">
    <source>
        <dbReference type="PIRSR" id="PIRSR602401-1"/>
    </source>
</evidence>
<protein>
    <submittedName>
        <fullName evidence="9">Cytochrome P450 724B1</fullName>
    </submittedName>
</protein>
<dbReference type="InterPro" id="IPR036396">
    <property type="entry name" value="Cyt_P450_sf"/>
</dbReference>
<sequence length="507" mass="56838">MVGVGDLVLAAPAILLALLLTLVLSHFLPLLLNPKAPRGSFGWPLVGETLRFLTPHASNTLGSFLEDHCSRYGRVFKSHLFCTPTVVSCDQELNHFILQNEERLFQCSYPRPIHGILGKSSMLVVLGEDHKRLRNLALALVTSTKLKPSYLGDIERIALHIVGSWHGKGGNITFCEEARKFAFSVIVKQVLGLSPEEPVTAMILEDFLTGGQKRKKWATGHMARPRGGAHLYKFSKIGKTIESHPKHFFPLRIPGTPYAKAVQARERISSTVKGIIEERRKADCCKRDDFLNVLLSTDELSDEEKVSFVLDSLLGGYETTSLMISMVVYFLGQSAQDLDLVKREHQGIRSTKAKEECLSSEDYKKMEYTQHVINEALRCGNIVKFVHRKALKDVRYKEYLIPSGWKVLPVFSAVHLNPSLHGNAQQFQPCRWEGPSQGTSKKFTPFGGGTRLCPGSELAKVEAAFFLHHLVLNFRWKIDGDDIPMAYPYVEFPRGLPIEIEPICSES</sequence>
<dbReference type="GO" id="GO:0016132">
    <property type="term" value="P:brassinosteroid biosynthetic process"/>
    <property type="evidence" value="ECO:0007669"/>
    <property type="project" value="TreeGrafter"/>
</dbReference>
<dbReference type="InterPro" id="IPR017972">
    <property type="entry name" value="Cyt_P450_CS"/>
</dbReference>
<comment type="similarity">
    <text evidence="8">Belongs to the cytochrome P450 family.</text>
</comment>
<dbReference type="GO" id="GO:0016125">
    <property type="term" value="P:sterol metabolic process"/>
    <property type="evidence" value="ECO:0007669"/>
    <property type="project" value="TreeGrafter"/>
</dbReference>
<organism evidence="9">
    <name type="scientific">Aegilops tauschii</name>
    <name type="common">Tausch's goatgrass</name>
    <name type="synonym">Aegilops squarrosa</name>
    <dbReference type="NCBI Taxonomy" id="37682"/>
    <lineage>
        <taxon>Eukaryota</taxon>
        <taxon>Viridiplantae</taxon>
        <taxon>Streptophyta</taxon>
        <taxon>Embryophyta</taxon>
        <taxon>Tracheophyta</taxon>
        <taxon>Spermatophyta</taxon>
        <taxon>Magnoliopsida</taxon>
        <taxon>Liliopsida</taxon>
        <taxon>Poales</taxon>
        <taxon>Poaceae</taxon>
        <taxon>BOP clade</taxon>
        <taxon>Pooideae</taxon>
        <taxon>Triticodae</taxon>
        <taxon>Triticeae</taxon>
        <taxon>Triticinae</taxon>
        <taxon>Aegilops</taxon>
    </lineage>
</organism>
<comment type="pathway">
    <text evidence="1">Hormone biosynthesis.</text>
</comment>
<evidence type="ECO:0000256" key="3">
    <source>
        <dbReference type="ARBA" id="ARBA00022723"/>
    </source>
</evidence>
<dbReference type="AlphaFoldDB" id="M8BSA8"/>